<dbReference type="GO" id="GO:0016787">
    <property type="term" value="F:hydrolase activity"/>
    <property type="evidence" value="ECO:0007669"/>
    <property type="project" value="UniProtKB-KW"/>
</dbReference>
<reference evidence="3 4" key="1">
    <citation type="journal article" date="2012" name="Appl. Environ. Microbiol.">
        <title>Short-read sequencing for genomic analysis of the brown rot fungus Fibroporia radiculosa.</title>
        <authorList>
            <person name="Tang J.D."/>
            <person name="Perkins A.D."/>
            <person name="Sonstegard T.S."/>
            <person name="Schroeder S.G."/>
            <person name="Burgess S.C."/>
            <person name="Diehl S.V."/>
        </authorList>
    </citation>
    <scope>NUCLEOTIDE SEQUENCE [LARGE SCALE GENOMIC DNA]</scope>
    <source>
        <strain evidence="3 4">TFFH 294</strain>
    </source>
</reference>
<name>J4GS96_9APHY</name>
<keyword evidence="1" id="KW-0378">Hydrolase</keyword>
<dbReference type="PANTHER" id="PTHR43316:SF9">
    <property type="entry name" value="ACID DEHALOGENASE, PUTATIVE (AFU_ORTHOLOGUE AFUA_6G14460)-RELATED"/>
    <property type="match status" value="1"/>
</dbReference>
<dbReference type="SFLD" id="SFLDG01129">
    <property type="entry name" value="C1.5:_HAD__Beta-PGM__Phosphata"/>
    <property type="match status" value="1"/>
</dbReference>
<dbReference type="InterPro" id="IPR036412">
    <property type="entry name" value="HAD-like_sf"/>
</dbReference>
<dbReference type="AlphaFoldDB" id="J4GS96"/>
<gene>
    <name evidence="3" type="ORF">FIBRA_06157</name>
</gene>
<proteinExistence type="predicted"/>
<evidence type="ECO:0000256" key="2">
    <source>
        <dbReference type="SAM" id="MobiDB-lite"/>
    </source>
</evidence>
<evidence type="ECO:0000256" key="1">
    <source>
        <dbReference type="ARBA" id="ARBA00022801"/>
    </source>
</evidence>
<dbReference type="Gene3D" id="1.10.150.750">
    <property type="match status" value="1"/>
</dbReference>
<dbReference type="Pfam" id="PF00702">
    <property type="entry name" value="Hydrolase"/>
    <property type="match status" value="1"/>
</dbReference>
<dbReference type="Proteomes" id="UP000006352">
    <property type="component" value="Unassembled WGS sequence"/>
</dbReference>
<dbReference type="HOGENOM" id="CLU_045011_3_2_1"/>
<dbReference type="Gene3D" id="3.40.50.1000">
    <property type="entry name" value="HAD superfamily/HAD-like"/>
    <property type="match status" value="1"/>
</dbReference>
<evidence type="ECO:0008006" key="5">
    <source>
        <dbReference type="Google" id="ProtNLM"/>
    </source>
</evidence>
<keyword evidence="4" id="KW-1185">Reference proteome</keyword>
<dbReference type="GeneID" id="24098911"/>
<evidence type="ECO:0000313" key="3">
    <source>
        <dbReference type="EMBL" id="CCM04000.1"/>
    </source>
</evidence>
<dbReference type="RefSeq" id="XP_012183283.1">
    <property type="nucleotide sequence ID" value="XM_012327893.1"/>
</dbReference>
<dbReference type="EMBL" id="HE797138">
    <property type="protein sequence ID" value="CCM04000.1"/>
    <property type="molecule type" value="Genomic_DNA"/>
</dbReference>
<dbReference type="InterPro" id="IPR051540">
    <property type="entry name" value="S-2-haloacid_dehalogenase"/>
</dbReference>
<feature type="compositionally biased region" description="Low complexity" evidence="2">
    <location>
        <begin position="96"/>
        <end position="115"/>
    </location>
</feature>
<evidence type="ECO:0000313" key="4">
    <source>
        <dbReference type="Proteomes" id="UP000006352"/>
    </source>
</evidence>
<dbReference type="InParanoid" id="J4GS96"/>
<dbReference type="OrthoDB" id="20198at2759"/>
<sequence>MKLSQFKVLLFDVYGTLVDWETGISAALQPILAGTSLESKPAALRAFEGIEADLQVRYPEMRYSELLARVHAEMETRLRGGAELPEPAGEGGSTQATVETSSTTVGSTDVGTSASAAAAVQEQPDAHTAFGQSIAAWPIFPDTIPALAYLSTRYALTVLSNVDRASFAATQRALEGPPSAQRFTFRAVYTAEDAGAYKPDPKARAYALRRIEEELGVRSDEVLVVANSVFHDVAPSRKIGLATAWIQRAGSVVGQDEIEGGKATFKFWTLGEMADAVKREVGQA</sequence>
<accession>J4GS96</accession>
<dbReference type="SUPFAM" id="SSF56784">
    <property type="entry name" value="HAD-like"/>
    <property type="match status" value="1"/>
</dbReference>
<feature type="region of interest" description="Disordered" evidence="2">
    <location>
        <begin position="81"/>
        <end position="119"/>
    </location>
</feature>
<dbReference type="SFLD" id="SFLDS00003">
    <property type="entry name" value="Haloacid_Dehalogenase"/>
    <property type="match status" value="1"/>
</dbReference>
<dbReference type="InterPro" id="IPR023214">
    <property type="entry name" value="HAD_sf"/>
</dbReference>
<organism evidence="3 4">
    <name type="scientific">Fibroporia radiculosa</name>
    <dbReference type="NCBI Taxonomy" id="599839"/>
    <lineage>
        <taxon>Eukaryota</taxon>
        <taxon>Fungi</taxon>
        <taxon>Dikarya</taxon>
        <taxon>Basidiomycota</taxon>
        <taxon>Agaricomycotina</taxon>
        <taxon>Agaricomycetes</taxon>
        <taxon>Polyporales</taxon>
        <taxon>Fibroporiaceae</taxon>
        <taxon>Fibroporia</taxon>
    </lineage>
</organism>
<dbReference type="PANTHER" id="PTHR43316">
    <property type="entry name" value="HYDROLASE, HALOACID DELAHOGENASE-RELATED"/>
    <property type="match status" value="1"/>
</dbReference>
<protein>
    <recommendedName>
        <fullName evidence="5">Haloacid dehalogenase, type II</fullName>
    </recommendedName>
</protein>